<dbReference type="Proteomes" id="UP001316803">
    <property type="component" value="Unassembled WGS sequence"/>
</dbReference>
<dbReference type="InterPro" id="IPR021460">
    <property type="entry name" value="DUF3112"/>
</dbReference>
<dbReference type="AlphaFoldDB" id="A0AAN8F4U4"/>
<feature type="transmembrane region" description="Helical" evidence="2">
    <location>
        <begin position="53"/>
        <end position="72"/>
    </location>
</feature>
<feature type="compositionally biased region" description="Basic and acidic residues" evidence="1">
    <location>
        <begin position="297"/>
        <end position="312"/>
    </location>
</feature>
<feature type="transmembrane region" description="Helical" evidence="2">
    <location>
        <begin position="84"/>
        <end position="107"/>
    </location>
</feature>
<name>A0AAN8F4U4_9EURO</name>
<sequence>MSEPWMKRVHVAQGFPKPSTDAAPTAVFLGLFFIGALTNIFIFLRNNKRGHKFLFNGLCIGFCMARVVTTSLRLGWMYNLDNRGLAIAATIFVAAGVLLLFIINLIFAQRILRGLHPHLGWSKALSRVFLVLYILIPLLLIMVVTASTQSFFTTHRATAKADLNMQRGASTYFMFLAFLPIPIVIFALAYPKRNDPDHFGQGHFWLKSGVVLTASILLTLGAAFRTGTIFIDWKQEFATNPPWYNAKWCFYFFNFTVELIVIVLYIALRIDLLFHVPNGSKGPYSYSRGKEAAEQEAEIRGLQRSSTDRVSRGSEVSHPTFDANAKEKVEV</sequence>
<accession>A0AAN8F4U4</accession>
<keyword evidence="2" id="KW-1133">Transmembrane helix</keyword>
<feature type="transmembrane region" description="Helical" evidence="2">
    <location>
        <begin position="25"/>
        <end position="44"/>
    </location>
</feature>
<feature type="transmembrane region" description="Helical" evidence="2">
    <location>
        <begin position="210"/>
        <end position="231"/>
    </location>
</feature>
<reference evidence="3 4" key="1">
    <citation type="submission" date="2022-12" db="EMBL/GenBank/DDBJ databases">
        <title>Genomic features and morphological characterization of a novel Knufia sp. strain isolated from spacecraft assembly facility.</title>
        <authorList>
            <person name="Teixeira M."/>
            <person name="Chander A.M."/>
            <person name="Stajich J.E."/>
            <person name="Venkateswaran K."/>
        </authorList>
    </citation>
    <scope>NUCLEOTIDE SEQUENCE [LARGE SCALE GENOMIC DNA]</scope>
    <source>
        <strain evidence="3 4">FJI-L2-BK-P2</strain>
    </source>
</reference>
<evidence type="ECO:0000256" key="2">
    <source>
        <dbReference type="SAM" id="Phobius"/>
    </source>
</evidence>
<evidence type="ECO:0000256" key="1">
    <source>
        <dbReference type="SAM" id="MobiDB-lite"/>
    </source>
</evidence>
<feature type="transmembrane region" description="Helical" evidence="2">
    <location>
        <begin position="128"/>
        <end position="152"/>
    </location>
</feature>
<dbReference type="Pfam" id="PF11309">
    <property type="entry name" value="DUF3112"/>
    <property type="match status" value="1"/>
</dbReference>
<feature type="transmembrane region" description="Helical" evidence="2">
    <location>
        <begin position="251"/>
        <end position="268"/>
    </location>
</feature>
<dbReference type="EMBL" id="JAKLMC020000021">
    <property type="protein sequence ID" value="KAK5951326.1"/>
    <property type="molecule type" value="Genomic_DNA"/>
</dbReference>
<evidence type="ECO:0000313" key="4">
    <source>
        <dbReference type="Proteomes" id="UP001316803"/>
    </source>
</evidence>
<protein>
    <submittedName>
        <fullName evidence="3">Uncharacterized protein</fullName>
    </submittedName>
</protein>
<dbReference type="PANTHER" id="PTHR35184:SF1">
    <property type="entry name" value="INTEGRAL MEMBRANE PROTEIN"/>
    <property type="match status" value="1"/>
</dbReference>
<organism evidence="3 4">
    <name type="scientific">Knufia fluminis</name>
    <dbReference type="NCBI Taxonomy" id="191047"/>
    <lineage>
        <taxon>Eukaryota</taxon>
        <taxon>Fungi</taxon>
        <taxon>Dikarya</taxon>
        <taxon>Ascomycota</taxon>
        <taxon>Pezizomycotina</taxon>
        <taxon>Eurotiomycetes</taxon>
        <taxon>Chaetothyriomycetidae</taxon>
        <taxon>Chaetothyriales</taxon>
        <taxon>Trichomeriaceae</taxon>
        <taxon>Knufia</taxon>
    </lineage>
</organism>
<keyword evidence="2" id="KW-0472">Membrane</keyword>
<keyword evidence="2" id="KW-0812">Transmembrane</keyword>
<proteinExistence type="predicted"/>
<feature type="transmembrane region" description="Helical" evidence="2">
    <location>
        <begin position="172"/>
        <end position="190"/>
    </location>
</feature>
<gene>
    <name evidence="3" type="ORF">OHC33_007744</name>
</gene>
<evidence type="ECO:0000313" key="3">
    <source>
        <dbReference type="EMBL" id="KAK5951326.1"/>
    </source>
</evidence>
<feature type="region of interest" description="Disordered" evidence="1">
    <location>
        <begin position="297"/>
        <end position="331"/>
    </location>
</feature>
<comment type="caution">
    <text evidence="3">The sequence shown here is derived from an EMBL/GenBank/DDBJ whole genome shotgun (WGS) entry which is preliminary data.</text>
</comment>
<dbReference type="PANTHER" id="PTHR35184">
    <property type="entry name" value="YALI0C10208P"/>
    <property type="match status" value="1"/>
</dbReference>
<keyword evidence="4" id="KW-1185">Reference proteome</keyword>